<feature type="region of interest" description="Disordered" evidence="1">
    <location>
        <begin position="80"/>
        <end position="136"/>
    </location>
</feature>
<dbReference type="PANTHER" id="PTHR21780:SF0">
    <property type="entry name" value="TRANSMEMBRANE PROTEIN 209"/>
    <property type="match status" value="1"/>
</dbReference>
<evidence type="ECO:0000313" key="2">
    <source>
        <dbReference type="Proteomes" id="UP000322000"/>
    </source>
</evidence>
<accession>A0A7E5WYW5</accession>
<dbReference type="FunCoup" id="A0A7E5WYW5">
    <property type="interactions" value="1519"/>
</dbReference>
<evidence type="ECO:0000256" key="1">
    <source>
        <dbReference type="SAM" id="MobiDB-lite"/>
    </source>
</evidence>
<organism evidence="2 3">
    <name type="scientific">Trichoplusia ni</name>
    <name type="common">Cabbage looper</name>
    <dbReference type="NCBI Taxonomy" id="7111"/>
    <lineage>
        <taxon>Eukaryota</taxon>
        <taxon>Metazoa</taxon>
        <taxon>Ecdysozoa</taxon>
        <taxon>Arthropoda</taxon>
        <taxon>Hexapoda</taxon>
        <taxon>Insecta</taxon>
        <taxon>Pterygota</taxon>
        <taxon>Neoptera</taxon>
        <taxon>Endopterygota</taxon>
        <taxon>Lepidoptera</taxon>
        <taxon>Glossata</taxon>
        <taxon>Ditrysia</taxon>
        <taxon>Noctuoidea</taxon>
        <taxon>Noctuidae</taxon>
        <taxon>Plusiinae</taxon>
        <taxon>Trichoplusia</taxon>
    </lineage>
</organism>
<dbReference type="PANTHER" id="PTHR21780">
    <property type="entry name" value="TRANSMEMBRANE PROTEIN 209"/>
    <property type="match status" value="1"/>
</dbReference>
<dbReference type="OrthoDB" id="509821at2759"/>
<dbReference type="Pfam" id="PF09786">
    <property type="entry name" value="CytochromB561_N"/>
    <property type="match status" value="1"/>
</dbReference>
<protein>
    <submittedName>
        <fullName evidence="3">Transmembrane protein 209</fullName>
    </submittedName>
</protein>
<reference evidence="3" key="1">
    <citation type="submission" date="2025-08" db="UniProtKB">
        <authorList>
            <consortium name="RefSeq"/>
        </authorList>
    </citation>
    <scope>IDENTIFICATION</scope>
</reference>
<evidence type="ECO:0000313" key="3">
    <source>
        <dbReference type="RefSeq" id="XP_026746063.1"/>
    </source>
</evidence>
<dbReference type="InterPro" id="IPR019176">
    <property type="entry name" value="Cytochrome_B561-rel"/>
</dbReference>
<dbReference type="GeneID" id="113507403"/>
<gene>
    <name evidence="3" type="primary">LOC113507403</name>
</gene>
<dbReference type="KEGG" id="tnl:113507403"/>
<dbReference type="InParanoid" id="A0A7E5WYW5"/>
<dbReference type="Proteomes" id="UP000322000">
    <property type="component" value="Unplaced"/>
</dbReference>
<dbReference type="AlphaFoldDB" id="A0A7E5WYW5"/>
<keyword evidence="3" id="KW-0472">Membrane</keyword>
<sequence length="435" mass="47080">MSLSPNSSILQHTIDLKYEDTKRSTSLKWIVVNIVLFLLFVYDLCYKCPGYTSALHYVEMCAAGVLGANAVQHALRLRGRAPPRPRRAAPAPPAAPASAPDPDVSLSPRRAWRGDASPPPSPPDNAQPRPDRLAPDEFISDSRSLAAYLRGYEERSLGERSASQPNSWGLGPSAASAHYQLAAMAAEGAGADEGAPAARSPQVWRRLQLDPQRLEQWNLNLRLWLHVTILQRLVRELDGADAALAAAGLGDVRVGSVSAERLRGAAGLQHELQHTLPALLAYLEPFADQRYVVQRIRELAQGGCLSGYRWNGGGSDWDDSKPTDAEIVLQLLATYLDAQLPPAVGRSAFSSAHLSAAPAPLPRGPGVLALHRVSLRPPHYVLALGDDTVEVCRGRNNLLHSLLLFIAAAARGEPPALRRLHLGRAGLNMLWIIGR</sequence>
<proteinExistence type="predicted"/>
<name>A0A7E5WYW5_TRINI</name>
<dbReference type="RefSeq" id="XP_026746063.1">
    <property type="nucleotide sequence ID" value="XM_026890262.1"/>
</dbReference>
<keyword evidence="2" id="KW-1185">Reference proteome</keyword>
<keyword evidence="3" id="KW-0812">Transmembrane</keyword>
<dbReference type="GO" id="GO:0016020">
    <property type="term" value="C:membrane"/>
    <property type="evidence" value="ECO:0007669"/>
    <property type="project" value="TreeGrafter"/>
</dbReference>